<dbReference type="AlphaFoldDB" id="A0A450SRB4"/>
<dbReference type="EMBL" id="CAADFD010000028">
    <property type="protein sequence ID" value="VFJ56573.1"/>
    <property type="molecule type" value="Genomic_DNA"/>
</dbReference>
<reference evidence="2" key="1">
    <citation type="submission" date="2019-02" db="EMBL/GenBank/DDBJ databases">
        <authorList>
            <person name="Gruber-Vodicka R. H."/>
            <person name="Seah K. B. B."/>
        </authorList>
    </citation>
    <scope>NUCLEOTIDE SEQUENCE</scope>
    <source>
        <strain evidence="2">BECK_BZ106</strain>
        <strain evidence="1">BECK_BZ15</strain>
    </source>
</reference>
<proteinExistence type="predicted"/>
<evidence type="ECO:0000313" key="1">
    <source>
        <dbReference type="EMBL" id="VFJ49588.1"/>
    </source>
</evidence>
<organism evidence="2">
    <name type="scientific">Candidatus Kentrum sp. FW</name>
    <dbReference type="NCBI Taxonomy" id="2126338"/>
    <lineage>
        <taxon>Bacteria</taxon>
        <taxon>Pseudomonadati</taxon>
        <taxon>Pseudomonadota</taxon>
        <taxon>Gammaproteobacteria</taxon>
        <taxon>Candidatus Kentrum</taxon>
    </lineage>
</organism>
<name>A0A450SRB4_9GAMM</name>
<gene>
    <name evidence="1" type="ORF">BECKFW1821A_GA0114235_102339</name>
    <name evidence="2" type="ORF">BECKFW1821B_GA0114236_102834</name>
</gene>
<dbReference type="EMBL" id="CAADEW010000023">
    <property type="protein sequence ID" value="VFJ49588.1"/>
    <property type="molecule type" value="Genomic_DNA"/>
</dbReference>
<sequence>MKTVYVCLFPAQLRKSVTIYKIDHQCYIMLCRFELKLRSGKSSVISYLTARPSWDVVTAARQAITLEWWEEHKTQYEIFLSELVLEEIGSGDSSAAQKGSYTSLKTFPYWKRLGTQSNSPGF</sequence>
<evidence type="ECO:0000313" key="2">
    <source>
        <dbReference type="EMBL" id="VFJ56573.1"/>
    </source>
</evidence>
<protein>
    <submittedName>
        <fullName evidence="2">Uncharacterized protein</fullName>
    </submittedName>
</protein>
<accession>A0A450SRB4</accession>